<dbReference type="EMBL" id="CP004025">
    <property type="protein sequence ID" value="AGC47826.1"/>
    <property type="molecule type" value="Genomic_DNA"/>
</dbReference>
<dbReference type="PATRIC" id="fig|1278073.3.peg.6654"/>
<keyword evidence="2" id="KW-0378">Hydrolase</keyword>
<evidence type="ECO:0000313" key="2">
    <source>
        <dbReference type="EMBL" id="AGC47826.1"/>
    </source>
</evidence>
<sequence length="613" mass="66229">MSDESKTRCLRCGAPDAGNVARCVCGSSLLVDVVLKQAVEDERLRFALARAIALLGAPAPAFSEARKALTTPELPIVRGAFRAFAEKLLAVFSAHGVSAALRPTEALAVAPPPSSARRLRGVPIAALVLGGVIAGLWMARSPKLARATSAVADLVPGGGTEAAPEAAKPPAPAPLSTKEIGRLATPSTLSLRCEGKMGSGFFVEPELALTNEHVVCPPGKMMTVVLPDGRQLLGETLKRDAELDIATVRVVGANARPLKLGDVTQLEPGDPLVIIGSPKGLDFTVHEGKVGFVGRQYLGTGYVQVNASVNPGNSGGPLLNGQGEVVGIVSLKIENADGLGLALPLPYASKLISFSPSPEASARWEEQLERVARDEEREMARFKQDTGQPALLPVRNLEGLGLIALLVERFDAPPTSVKRRMELEAGGTTCTLDVEFDDWRPLSEAMNQEKDSRRLRWFISRGLTSGVYLSGARLPVETCALPSAGSAWLKVGQGGENPERVEVPLQDIQAARDIWNRNPAGIKRWEQNRWRQRQENARTREEAERWRTSFSKARARLARFEAERDQLKLEAASGKQVSKRQREVDSEVKLASEQLADLERHATQQNVPSTWRQ</sequence>
<dbReference type="InterPro" id="IPR001940">
    <property type="entry name" value="Peptidase_S1C"/>
</dbReference>
<evidence type="ECO:0000256" key="1">
    <source>
        <dbReference type="SAM" id="Coils"/>
    </source>
</evidence>
<dbReference type="eggNOG" id="COG0265">
    <property type="taxonomic scope" value="Bacteria"/>
</dbReference>
<organism evidence="2 3">
    <name type="scientific">Myxococcus stipitatus (strain DSM 14675 / JCM 12634 / Mx s8)</name>
    <dbReference type="NCBI Taxonomy" id="1278073"/>
    <lineage>
        <taxon>Bacteria</taxon>
        <taxon>Pseudomonadati</taxon>
        <taxon>Myxococcota</taxon>
        <taxon>Myxococcia</taxon>
        <taxon>Myxococcales</taxon>
        <taxon>Cystobacterineae</taxon>
        <taxon>Myxococcaceae</taxon>
        <taxon>Myxococcus</taxon>
    </lineage>
</organism>
<dbReference type="PRINTS" id="PR00834">
    <property type="entry name" value="PROTEASES2C"/>
</dbReference>
<protein>
    <submittedName>
        <fullName evidence="2">Periplasmic serine protease</fullName>
    </submittedName>
</protein>
<name>L7UFT4_MYXSD</name>
<dbReference type="GO" id="GO:0006508">
    <property type="term" value="P:proteolysis"/>
    <property type="evidence" value="ECO:0007669"/>
    <property type="project" value="UniProtKB-KW"/>
</dbReference>
<keyword evidence="2" id="KW-0645">Protease</keyword>
<dbReference type="KEGG" id="msd:MYSTI_06553"/>
<dbReference type="RefSeq" id="WP_015352080.1">
    <property type="nucleotide sequence ID" value="NC_020126.1"/>
</dbReference>
<dbReference type="STRING" id="1278073.MYSTI_06553"/>
<dbReference type="OrthoDB" id="5378894at2"/>
<dbReference type="AlphaFoldDB" id="L7UFT4"/>
<dbReference type="PANTHER" id="PTHR22939:SF129">
    <property type="entry name" value="SERINE PROTEASE HTRA2, MITOCHONDRIAL"/>
    <property type="match status" value="1"/>
</dbReference>
<dbReference type="InterPro" id="IPR009003">
    <property type="entry name" value="Peptidase_S1_PA"/>
</dbReference>
<dbReference type="Pfam" id="PF13365">
    <property type="entry name" value="Trypsin_2"/>
    <property type="match status" value="1"/>
</dbReference>
<dbReference type="PANTHER" id="PTHR22939">
    <property type="entry name" value="SERINE PROTEASE FAMILY S1C HTRA-RELATED"/>
    <property type="match status" value="1"/>
</dbReference>
<dbReference type="GO" id="GO:0004252">
    <property type="term" value="F:serine-type endopeptidase activity"/>
    <property type="evidence" value="ECO:0007669"/>
    <property type="project" value="InterPro"/>
</dbReference>
<dbReference type="SUPFAM" id="SSF50494">
    <property type="entry name" value="Trypsin-like serine proteases"/>
    <property type="match status" value="1"/>
</dbReference>
<reference evidence="2 3" key="1">
    <citation type="journal article" date="2013" name="Genome Announc.">
        <title>Complete genome sequence of Myxococcus stipitatus strain DSM 14675, a fruiting myxobacterium.</title>
        <authorList>
            <person name="Huntley S."/>
            <person name="Kneip S."/>
            <person name="Treuner-Lange A."/>
            <person name="Sogaard-Andersen L."/>
        </authorList>
    </citation>
    <scope>NUCLEOTIDE SEQUENCE [LARGE SCALE GENOMIC DNA]</scope>
    <source>
        <strain evidence="3">DSM 14675 / JCM 12634 / Mx s8</strain>
    </source>
</reference>
<dbReference type="Proteomes" id="UP000011131">
    <property type="component" value="Chromosome"/>
</dbReference>
<dbReference type="HOGENOM" id="CLU_447475_0_0_7"/>
<gene>
    <name evidence="2" type="ordered locus">MYSTI_06553</name>
</gene>
<accession>L7UFT4</accession>
<keyword evidence="3" id="KW-1185">Reference proteome</keyword>
<feature type="coiled-coil region" evidence="1">
    <location>
        <begin position="522"/>
        <end position="601"/>
    </location>
</feature>
<proteinExistence type="predicted"/>
<dbReference type="Gene3D" id="2.40.10.120">
    <property type="match status" value="1"/>
</dbReference>
<evidence type="ECO:0000313" key="3">
    <source>
        <dbReference type="Proteomes" id="UP000011131"/>
    </source>
</evidence>
<keyword evidence="1" id="KW-0175">Coiled coil</keyword>